<dbReference type="SUPFAM" id="SSF103473">
    <property type="entry name" value="MFS general substrate transporter"/>
    <property type="match status" value="1"/>
</dbReference>
<feature type="transmembrane region" description="Helical" evidence="4">
    <location>
        <begin position="175"/>
        <end position="194"/>
    </location>
</feature>
<evidence type="ECO:0000256" key="1">
    <source>
        <dbReference type="ARBA" id="ARBA00022692"/>
    </source>
</evidence>
<keyword evidence="2 4" id="KW-1133">Transmembrane helix</keyword>
<evidence type="ECO:0000313" key="6">
    <source>
        <dbReference type="EMBL" id="CAG9166001.1"/>
    </source>
</evidence>
<dbReference type="InterPro" id="IPR020846">
    <property type="entry name" value="MFS_dom"/>
</dbReference>
<comment type="caution">
    <text evidence="6">The sequence shown here is derived from an EMBL/GenBank/DDBJ whole genome shotgun (WGS) entry which is preliminary data.</text>
</comment>
<feature type="transmembrane region" description="Helical" evidence="4">
    <location>
        <begin position="21"/>
        <end position="40"/>
    </location>
</feature>
<feature type="transmembrane region" description="Helical" evidence="4">
    <location>
        <begin position="52"/>
        <end position="76"/>
    </location>
</feature>
<dbReference type="InterPro" id="IPR036259">
    <property type="entry name" value="MFS_trans_sf"/>
</dbReference>
<feature type="transmembrane region" description="Helical" evidence="4">
    <location>
        <begin position="350"/>
        <end position="371"/>
    </location>
</feature>
<keyword evidence="3 4" id="KW-0472">Membrane</keyword>
<organism evidence="6 7">
    <name type="scientific">Cupriavidus respiraculi</name>
    <dbReference type="NCBI Taxonomy" id="195930"/>
    <lineage>
        <taxon>Bacteria</taxon>
        <taxon>Pseudomonadati</taxon>
        <taxon>Pseudomonadota</taxon>
        <taxon>Betaproteobacteria</taxon>
        <taxon>Burkholderiales</taxon>
        <taxon>Burkholderiaceae</taxon>
        <taxon>Cupriavidus</taxon>
    </lineage>
</organism>
<evidence type="ECO:0000313" key="7">
    <source>
        <dbReference type="Proteomes" id="UP000721236"/>
    </source>
</evidence>
<feature type="transmembrane region" description="Helical" evidence="4">
    <location>
        <begin position="377"/>
        <end position="397"/>
    </location>
</feature>
<dbReference type="Proteomes" id="UP000721236">
    <property type="component" value="Unassembled WGS sequence"/>
</dbReference>
<gene>
    <name evidence="6" type="ORF">LMG21510_00262</name>
</gene>
<feature type="transmembrane region" description="Helical" evidence="4">
    <location>
        <begin position="230"/>
        <end position="250"/>
    </location>
</feature>
<protein>
    <submittedName>
        <fullName evidence="6">Transporter</fullName>
    </submittedName>
</protein>
<dbReference type="RefSeq" id="WP_224039167.1">
    <property type="nucleotide sequence ID" value="NZ_CAJZAH010000001.1"/>
</dbReference>
<dbReference type="InterPro" id="IPR011701">
    <property type="entry name" value="MFS"/>
</dbReference>
<sequence length="422" mass="43115">MDSVPTAIARTGPTLSAMSRGLVALFALACGLSVANVYYAQPLLDIVAADFGVSRATIGGVVTATQAGSALALLLLVPLGDRMERRRLLLMQLAALAVALLVVADARSPRMLLAGMLAVGLLGTAMTQGLIACAAAAAMPAERGRVVGAAQGGVFVGLLLARVVAGAIADVAGWHGVYLASAGAMLLLAVALWWRLPAQPRAGEPLPYRRLLASMFALLARDRVLQVRGVIALLMFAAFNIFWSALVFPLTAPPHGLSHTAVGAFGLVGAAGALAAMRAGAWADRGLAQRTSAGALLLLLAAWLPLSWLPSSLWALAIGILMLDLGGQAIHVTNQSLILRAHAGAHSRLIGAYMLFYAAGSGLGAILATAAYASAGWSGVCALGAAVSALALAFWALTLRWMPATTASVHRAGEMPAAPPGH</sequence>
<proteinExistence type="predicted"/>
<name>A0ABM8WF92_9BURK</name>
<feature type="transmembrane region" description="Helical" evidence="4">
    <location>
        <begin position="88"/>
        <end position="106"/>
    </location>
</feature>
<feature type="domain" description="Major facilitator superfamily (MFS) profile" evidence="5">
    <location>
        <begin position="19"/>
        <end position="406"/>
    </location>
</feature>
<dbReference type="CDD" id="cd17324">
    <property type="entry name" value="MFS_NepI_like"/>
    <property type="match status" value="1"/>
</dbReference>
<feature type="transmembrane region" description="Helical" evidence="4">
    <location>
        <begin position="112"/>
        <end position="139"/>
    </location>
</feature>
<dbReference type="Pfam" id="PF07690">
    <property type="entry name" value="MFS_1"/>
    <property type="match status" value="1"/>
</dbReference>
<evidence type="ECO:0000256" key="4">
    <source>
        <dbReference type="SAM" id="Phobius"/>
    </source>
</evidence>
<reference evidence="6 7" key="1">
    <citation type="submission" date="2021-08" db="EMBL/GenBank/DDBJ databases">
        <authorList>
            <person name="Peeters C."/>
        </authorList>
    </citation>
    <scope>NUCLEOTIDE SEQUENCE [LARGE SCALE GENOMIC DNA]</scope>
    <source>
        <strain evidence="6 7">LMG 21510</strain>
    </source>
</reference>
<evidence type="ECO:0000259" key="5">
    <source>
        <dbReference type="PROSITE" id="PS50850"/>
    </source>
</evidence>
<feature type="transmembrane region" description="Helical" evidence="4">
    <location>
        <begin position="146"/>
        <end position="169"/>
    </location>
</feature>
<keyword evidence="7" id="KW-1185">Reference proteome</keyword>
<dbReference type="EMBL" id="CAJZAH010000001">
    <property type="protein sequence ID" value="CAG9166001.1"/>
    <property type="molecule type" value="Genomic_DNA"/>
</dbReference>
<dbReference type="PANTHER" id="PTHR42910:SF1">
    <property type="entry name" value="MAJOR FACILITATOR SUPERFAMILY (MFS) PROFILE DOMAIN-CONTAINING PROTEIN"/>
    <property type="match status" value="1"/>
</dbReference>
<dbReference type="Gene3D" id="1.20.1250.20">
    <property type="entry name" value="MFS general substrate transporter like domains"/>
    <property type="match status" value="1"/>
</dbReference>
<feature type="transmembrane region" description="Helical" evidence="4">
    <location>
        <begin position="256"/>
        <end position="275"/>
    </location>
</feature>
<keyword evidence="1 4" id="KW-0812">Transmembrane</keyword>
<evidence type="ECO:0000256" key="3">
    <source>
        <dbReference type="ARBA" id="ARBA00023136"/>
    </source>
</evidence>
<evidence type="ECO:0000256" key="2">
    <source>
        <dbReference type="ARBA" id="ARBA00022989"/>
    </source>
</evidence>
<accession>A0ABM8WF92</accession>
<dbReference type="PROSITE" id="PS50850">
    <property type="entry name" value="MFS"/>
    <property type="match status" value="1"/>
</dbReference>
<dbReference type="PANTHER" id="PTHR42910">
    <property type="entry name" value="TRANSPORTER SCO4007-RELATED"/>
    <property type="match status" value="1"/>
</dbReference>